<proteinExistence type="predicted"/>
<gene>
    <name evidence="2" type="ORF">BpHYR1_018022</name>
</gene>
<dbReference type="Proteomes" id="UP000276133">
    <property type="component" value="Unassembled WGS sequence"/>
</dbReference>
<feature type="region of interest" description="Disordered" evidence="1">
    <location>
        <begin position="1"/>
        <end position="20"/>
    </location>
</feature>
<reference evidence="2 3" key="1">
    <citation type="journal article" date="2018" name="Sci. Rep.">
        <title>Genomic signatures of local adaptation to the degree of environmental predictability in rotifers.</title>
        <authorList>
            <person name="Franch-Gras L."/>
            <person name="Hahn C."/>
            <person name="Garcia-Roger E.M."/>
            <person name="Carmona M.J."/>
            <person name="Serra M."/>
            <person name="Gomez A."/>
        </authorList>
    </citation>
    <scope>NUCLEOTIDE SEQUENCE [LARGE SCALE GENOMIC DNA]</scope>
    <source>
        <strain evidence="2">HYR1</strain>
    </source>
</reference>
<comment type="caution">
    <text evidence="2">The sequence shown here is derived from an EMBL/GenBank/DDBJ whole genome shotgun (WGS) entry which is preliminary data.</text>
</comment>
<evidence type="ECO:0000256" key="1">
    <source>
        <dbReference type="SAM" id="MobiDB-lite"/>
    </source>
</evidence>
<sequence>MEVMLTDQLEESEDIESDLDGWDFRPNEKVKFENFELLNNEEKIEALELLESNKELFAT</sequence>
<name>A0A3M7PKN5_BRAPC</name>
<accession>A0A3M7PKN5</accession>
<dbReference type="AlphaFoldDB" id="A0A3M7PKN5"/>
<evidence type="ECO:0000313" key="2">
    <source>
        <dbReference type="EMBL" id="RMZ99548.1"/>
    </source>
</evidence>
<evidence type="ECO:0000313" key="3">
    <source>
        <dbReference type="Proteomes" id="UP000276133"/>
    </source>
</evidence>
<keyword evidence="3" id="KW-1185">Reference proteome</keyword>
<feature type="compositionally biased region" description="Acidic residues" evidence="1">
    <location>
        <begin position="8"/>
        <end position="20"/>
    </location>
</feature>
<feature type="non-terminal residue" evidence="2">
    <location>
        <position position="59"/>
    </location>
</feature>
<protein>
    <submittedName>
        <fullName evidence="2">Uncharacterized protein</fullName>
    </submittedName>
</protein>
<dbReference type="EMBL" id="REGN01010170">
    <property type="protein sequence ID" value="RMZ99548.1"/>
    <property type="molecule type" value="Genomic_DNA"/>
</dbReference>
<organism evidence="2 3">
    <name type="scientific">Brachionus plicatilis</name>
    <name type="common">Marine rotifer</name>
    <name type="synonym">Brachionus muelleri</name>
    <dbReference type="NCBI Taxonomy" id="10195"/>
    <lineage>
        <taxon>Eukaryota</taxon>
        <taxon>Metazoa</taxon>
        <taxon>Spiralia</taxon>
        <taxon>Gnathifera</taxon>
        <taxon>Rotifera</taxon>
        <taxon>Eurotatoria</taxon>
        <taxon>Monogononta</taxon>
        <taxon>Pseudotrocha</taxon>
        <taxon>Ploima</taxon>
        <taxon>Brachionidae</taxon>
        <taxon>Brachionus</taxon>
    </lineage>
</organism>